<organism evidence="1 2">
    <name type="scientific">Smallanthus sonchifolius</name>
    <dbReference type="NCBI Taxonomy" id="185202"/>
    <lineage>
        <taxon>Eukaryota</taxon>
        <taxon>Viridiplantae</taxon>
        <taxon>Streptophyta</taxon>
        <taxon>Embryophyta</taxon>
        <taxon>Tracheophyta</taxon>
        <taxon>Spermatophyta</taxon>
        <taxon>Magnoliopsida</taxon>
        <taxon>eudicotyledons</taxon>
        <taxon>Gunneridae</taxon>
        <taxon>Pentapetalae</taxon>
        <taxon>asterids</taxon>
        <taxon>campanulids</taxon>
        <taxon>Asterales</taxon>
        <taxon>Asteraceae</taxon>
        <taxon>Asteroideae</taxon>
        <taxon>Heliantheae alliance</taxon>
        <taxon>Millerieae</taxon>
        <taxon>Smallanthus</taxon>
    </lineage>
</organism>
<gene>
    <name evidence="1" type="ORF">L1987_52673</name>
</gene>
<proteinExistence type="predicted"/>
<keyword evidence="2" id="KW-1185">Reference proteome</keyword>
<evidence type="ECO:0000313" key="1">
    <source>
        <dbReference type="EMBL" id="KAI3762248.1"/>
    </source>
</evidence>
<dbReference type="EMBL" id="CM042034">
    <property type="protein sequence ID" value="KAI3762248.1"/>
    <property type="molecule type" value="Genomic_DNA"/>
</dbReference>
<reference evidence="2" key="1">
    <citation type="journal article" date="2022" name="Mol. Ecol. Resour.">
        <title>The genomes of chicory, endive, great burdock and yacon provide insights into Asteraceae palaeo-polyploidization history and plant inulin production.</title>
        <authorList>
            <person name="Fan W."/>
            <person name="Wang S."/>
            <person name="Wang H."/>
            <person name="Wang A."/>
            <person name="Jiang F."/>
            <person name="Liu H."/>
            <person name="Zhao H."/>
            <person name="Xu D."/>
            <person name="Zhang Y."/>
        </authorList>
    </citation>
    <scope>NUCLEOTIDE SEQUENCE [LARGE SCALE GENOMIC DNA]</scope>
    <source>
        <strain evidence="2">cv. Yunnan</strain>
    </source>
</reference>
<comment type="caution">
    <text evidence="1">The sequence shown here is derived from an EMBL/GenBank/DDBJ whole genome shotgun (WGS) entry which is preliminary data.</text>
</comment>
<sequence>MKADVYETSVDNQVSIAVLVYQGEFGETKENIFLDDFTLYGVPPAPAGKEKVKVCFSIDANGILDVSAELLSTGNKRSIVIAGSGNVSKDDIEKMLKRFSDTSLQKDIQSWSFKVIEGSSDKPMIVLEHRGANKEFSPEENILHDSKELESSC</sequence>
<reference evidence="1 2" key="2">
    <citation type="journal article" date="2022" name="Mol. Ecol. Resour.">
        <title>The genomes of chicory, endive, great burdock and yacon provide insights into Asteraceae paleo-polyploidization history and plant inulin production.</title>
        <authorList>
            <person name="Fan W."/>
            <person name="Wang S."/>
            <person name="Wang H."/>
            <person name="Wang A."/>
            <person name="Jiang F."/>
            <person name="Liu H."/>
            <person name="Zhao H."/>
            <person name="Xu D."/>
            <person name="Zhang Y."/>
        </authorList>
    </citation>
    <scope>NUCLEOTIDE SEQUENCE [LARGE SCALE GENOMIC DNA]</scope>
    <source>
        <strain evidence="2">cv. Yunnan</strain>
        <tissue evidence="1">Leaves</tissue>
    </source>
</reference>
<name>A0ACB9ET54_9ASTR</name>
<dbReference type="Proteomes" id="UP001056120">
    <property type="component" value="Linkage Group LG17"/>
</dbReference>
<accession>A0ACB9ET54</accession>
<evidence type="ECO:0000313" key="2">
    <source>
        <dbReference type="Proteomes" id="UP001056120"/>
    </source>
</evidence>
<protein>
    <submittedName>
        <fullName evidence="1">Uncharacterized protein</fullName>
    </submittedName>
</protein>